<protein>
    <recommendedName>
        <fullName evidence="5">Ribosome maturation factor RimM</fullName>
    </recommendedName>
</protein>
<feature type="domain" description="Ribosome maturation factor RimM PRC barrel" evidence="7">
    <location>
        <begin position="96"/>
        <end position="147"/>
    </location>
</feature>
<keyword evidence="3 5" id="KW-0698">rRNA processing</keyword>
<comment type="subcellular location">
    <subcellularLocation>
        <location evidence="5">Cytoplasm</location>
    </subcellularLocation>
</comment>
<comment type="similarity">
    <text evidence="5">Belongs to the RimM family.</text>
</comment>
<evidence type="ECO:0000256" key="1">
    <source>
        <dbReference type="ARBA" id="ARBA00022490"/>
    </source>
</evidence>
<evidence type="ECO:0000259" key="7">
    <source>
        <dbReference type="Pfam" id="PF24986"/>
    </source>
</evidence>
<evidence type="ECO:0000259" key="6">
    <source>
        <dbReference type="Pfam" id="PF01782"/>
    </source>
</evidence>
<evidence type="ECO:0000313" key="8">
    <source>
        <dbReference type="EMBL" id="QMW23496.1"/>
    </source>
</evidence>
<dbReference type="EMBL" id="CP059851">
    <property type="protein sequence ID" value="QMW23496.1"/>
    <property type="molecule type" value="Genomic_DNA"/>
</dbReference>
<dbReference type="RefSeq" id="WP_182297319.1">
    <property type="nucleotide sequence ID" value="NZ_CP059851.1"/>
</dbReference>
<comment type="domain">
    <text evidence="5">The PRC barrel domain binds ribosomal protein uS19.</text>
</comment>
<dbReference type="InterPro" id="IPR002676">
    <property type="entry name" value="RimM_N"/>
</dbReference>
<keyword evidence="1 5" id="KW-0963">Cytoplasm</keyword>
<dbReference type="GO" id="GO:0043022">
    <property type="term" value="F:ribosome binding"/>
    <property type="evidence" value="ECO:0007669"/>
    <property type="project" value="InterPro"/>
</dbReference>
<sequence length="161" mass="16604">MNDRPVTLAAVAGAHGVTGEVRLKLFTADPDGLKNLSGLALNGQPVTLKSLRPGPQGAVARFAELGSREAAESARGTLLTAPRSALPPLAEGEYYWHDLIGLPVVTPDGTPAGSVVAVENYGASDLLDIEKPDGKRVLVPLIPAAVPALTAPLIIDTPYLA</sequence>
<evidence type="ECO:0000313" key="9">
    <source>
        <dbReference type="Proteomes" id="UP000515292"/>
    </source>
</evidence>
<proteinExistence type="inferred from homology"/>
<feature type="domain" description="RimM N-terminal" evidence="6">
    <location>
        <begin position="8"/>
        <end position="84"/>
    </location>
</feature>
<evidence type="ECO:0000256" key="2">
    <source>
        <dbReference type="ARBA" id="ARBA00022517"/>
    </source>
</evidence>
<dbReference type="Pfam" id="PF24986">
    <property type="entry name" value="PRC_RimM"/>
    <property type="match status" value="1"/>
</dbReference>
<dbReference type="GO" id="GO:0006364">
    <property type="term" value="P:rRNA processing"/>
    <property type="evidence" value="ECO:0007669"/>
    <property type="project" value="UniProtKB-UniRule"/>
</dbReference>
<dbReference type="PANTHER" id="PTHR33692">
    <property type="entry name" value="RIBOSOME MATURATION FACTOR RIMM"/>
    <property type="match status" value="1"/>
</dbReference>
<keyword evidence="9" id="KW-1185">Reference proteome</keyword>
<organism evidence="8 9">
    <name type="scientific">Sandaracinobacteroides saxicola</name>
    <dbReference type="NCBI Taxonomy" id="2759707"/>
    <lineage>
        <taxon>Bacteria</taxon>
        <taxon>Pseudomonadati</taxon>
        <taxon>Pseudomonadota</taxon>
        <taxon>Alphaproteobacteria</taxon>
        <taxon>Sphingomonadales</taxon>
        <taxon>Sphingosinicellaceae</taxon>
        <taxon>Sandaracinobacteroides</taxon>
    </lineage>
</organism>
<evidence type="ECO:0000256" key="5">
    <source>
        <dbReference type="HAMAP-Rule" id="MF_00014"/>
    </source>
</evidence>
<keyword evidence="4 5" id="KW-0143">Chaperone</keyword>
<gene>
    <name evidence="5 8" type="primary">rimM</name>
    <name evidence="8" type="ORF">H3309_03060</name>
</gene>
<dbReference type="PANTHER" id="PTHR33692:SF1">
    <property type="entry name" value="RIBOSOME MATURATION FACTOR RIMM"/>
    <property type="match status" value="1"/>
</dbReference>
<dbReference type="SUPFAM" id="SSF50346">
    <property type="entry name" value="PRC-barrel domain"/>
    <property type="match status" value="1"/>
</dbReference>
<name>A0A7G5IJF4_9SPHN</name>
<dbReference type="Pfam" id="PF01782">
    <property type="entry name" value="RimM"/>
    <property type="match status" value="1"/>
</dbReference>
<dbReference type="Gene3D" id="2.40.30.60">
    <property type="entry name" value="RimM"/>
    <property type="match status" value="1"/>
</dbReference>
<dbReference type="InterPro" id="IPR036976">
    <property type="entry name" value="RimM_N_sf"/>
</dbReference>
<dbReference type="InterPro" id="IPR056792">
    <property type="entry name" value="PRC_RimM"/>
</dbReference>
<dbReference type="InterPro" id="IPR011961">
    <property type="entry name" value="RimM"/>
</dbReference>
<comment type="subunit">
    <text evidence="5">Binds ribosomal protein uS19.</text>
</comment>
<dbReference type="HAMAP" id="MF_00014">
    <property type="entry name" value="Ribosome_mat_RimM"/>
    <property type="match status" value="1"/>
</dbReference>
<dbReference type="GO" id="GO:0005737">
    <property type="term" value="C:cytoplasm"/>
    <property type="evidence" value="ECO:0007669"/>
    <property type="project" value="UniProtKB-SubCell"/>
</dbReference>
<dbReference type="KEGG" id="sand:H3309_03060"/>
<keyword evidence="2 5" id="KW-0690">Ribosome biogenesis</keyword>
<dbReference type="AlphaFoldDB" id="A0A7G5IJF4"/>
<dbReference type="SUPFAM" id="SSF50447">
    <property type="entry name" value="Translation proteins"/>
    <property type="match status" value="1"/>
</dbReference>
<dbReference type="GO" id="GO:0042274">
    <property type="term" value="P:ribosomal small subunit biogenesis"/>
    <property type="evidence" value="ECO:0007669"/>
    <property type="project" value="UniProtKB-UniRule"/>
</dbReference>
<dbReference type="Gene3D" id="2.30.30.240">
    <property type="entry name" value="PRC-barrel domain"/>
    <property type="match status" value="1"/>
</dbReference>
<evidence type="ECO:0000256" key="4">
    <source>
        <dbReference type="ARBA" id="ARBA00023186"/>
    </source>
</evidence>
<comment type="function">
    <text evidence="5">An accessory protein needed during the final step in the assembly of 30S ribosomal subunit, possibly for assembly of the head region. Essential for efficient processing of 16S rRNA. May be needed both before and after RbfA during the maturation of 16S rRNA. It has affinity for free ribosomal 30S subunits but not for 70S ribosomes.</text>
</comment>
<reference evidence="8 9" key="1">
    <citation type="submission" date="2020-07" db="EMBL/GenBank/DDBJ databases">
        <title>Complete genome sequence for Sandaracinobacter sp. M6.</title>
        <authorList>
            <person name="Tang Y."/>
            <person name="Liu Q."/>
            <person name="Guo Z."/>
            <person name="Lei P."/>
            <person name="Huang B."/>
        </authorList>
    </citation>
    <scope>NUCLEOTIDE SEQUENCE [LARGE SCALE GENOMIC DNA]</scope>
    <source>
        <strain evidence="8 9">M6</strain>
    </source>
</reference>
<dbReference type="NCBIfam" id="TIGR02273">
    <property type="entry name" value="16S_RimM"/>
    <property type="match status" value="1"/>
</dbReference>
<dbReference type="GO" id="GO:0005840">
    <property type="term" value="C:ribosome"/>
    <property type="evidence" value="ECO:0007669"/>
    <property type="project" value="InterPro"/>
</dbReference>
<dbReference type="InterPro" id="IPR009000">
    <property type="entry name" value="Transl_B-barrel_sf"/>
</dbReference>
<dbReference type="InterPro" id="IPR011033">
    <property type="entry name" value="PRC_barrel-like_sf"/>
</dbReference>
<dbReference type="Proteomes" id="UP000515292">
    <property type="component" value="Chromosome"/>
</dbReference>
<accession>A0A7G5IJF4</accession>
<evidence type="ECO:0000256" key="3">
    <source>
        <dbReference type="ARBA" id="ARBA00022552"/>
    </source>
</evidence>